<reference evidence="2 3" key="1">
    <citation type="journal article" date="2012" name="Stand. Genomic Sci.">
        <title>Complete genome sequence of Terriglobus saanensis type strain SP1PR4(T), an Acidobacteria from tundra soil.</title>
        <authorList>
            <person name="Rawat S.R."/>
            <person name="Mannisto M.K."/>
            <person name="Starovoytov V."/>
            <person name="Goodwin L."/>
            <person name="Nolan M."/>
            <person name="Hauser L."/>
            <person name="Land M."/>
            <person name="Davenport K.W."/>
            <person name="Woyke T."/>
            <person name="Haggblom M.M."/>
        </authorList>
    </citation>
    <scope>NUCLEOTIDE SEQUENCE</scope>
    <source>
        <strain evidence="3">ATCC BAA-1853 / DSM 23119 / SP1PR4</strain>
    </source>
</reference>
<dbReference type="OrthoDB" id="112721at2"/>
<keyword evidence="3" id="KW-1185">Reference proteome</keyword>
<gene>
    <name evidence="2" type="ordered locus">AciPR4_2200</name>
</gene>
<dbReference type="eggNOG" id="ENOG5030YRM">
    <property type="taxonomic scope" value="Bacteria"/>
</dbReference>
<protein>
    <recommendedName>
        <fullName evidence="4">VWFA-related domain-containing protein</fullName>
    </recommendedName>
</protein>
<organism evidence="2 3">
    <name type="scientific">Terriglobus saanensis (strain ATCC BAA-1853 / DSM 23119 / SP1PR4)</name>
    <dbReference type="NCBI Taxonomy" id="401053"/>
    <lineage>
        <taxon>Bacteria</taxon>
        <taxon>Pseudomonadati</taxon>
        <taxon>Acidobacteriota</taxon>
        <taxon>Terriglobia</taxon>
        <taxon>Terriglobales</taxon>
        <taxon>Acidobacteriaceae</taxon>
        <taxon>Terriglobus</taxon>
    </lineage>
</organism>
<feature type="signal peptide" evidence="1">
    <location>
        <begin position="1"/>
        <end position="22"/>
    </location>
</feature>
<accession>E8UX39</accession>
<keyword evidence="1" id="KW-0732">Signal</keyword>
<dbReference type="HOGENOM" id="CLU_891186_0_0_0"/>
<evidence type="ECO:0000313" key="2">
    <source>
        <dbReference type="EMBL" id="ADV83002.1"/>
    </source>
</evidence>
<feature type="chain" id="PRO_5003232162" description="VWFA-related domain-containing protein" evidence="1">
    <location>
        <begin position="23"/>
        <end position="305"/>
    </location>
</feature>
<name>E8UX39_TERSS</name>
<dbReference type="EMBL" id="CP002467">
    <property type="protein sequence ID" value="ADV83002.1"/>
    <property type="molecule type" value="Genomic_DNA"/>
</dbReference>
<dbReference type="Proteomes" id="UP000006844">
    <property type="component" value="Chromosome"/>
</dbReference>
<dbReference type="RefSeq" id="WP_013568735.1">
    <property type="nucleotide sequence ID" value="NC_014963.1"/>
</dbReference>
<dbReference type="AlphaFoldDB" id="E8UX39"/>
<evidence type="ECO:0000313" key="3">
    <source>
        <dbReference type="Proteomes" id="UP000006844"/>
    </source>
</evidence>
<dbReference type="STRING" id="401053.AciPR4_2200"/>
<evidence type="ECO:0008006" key="4">
    <source>
        <dbReference type="Google" id="ProtNLM"/>
    </source>
</evidence>
<proteinExistence type="predicted"/>
<sequence length="305" mass="32268">MVRILRTLGFGISLLCAASAVAQEEGLQPTQAIVRVVGGSSPVSKDDLQIKVNGHGVPVTRVRPVLGANGHVEIALLIDDGLRGNFANNLSEVQRFVLSLPPNVAIGVGYMQNGRVIFSHGFSVEHEEAVKAIRLPFGQAGISGSPYFCLSDLAKSWPTNTGAPRVVVMITNGIDPYNGSVSPMNQNSPYVDTAIHDAQEHGLTVYAIPWNNRDFGGLGLGSFSGQNYLSDVVTSTGGELLGQGTINPPSIRPMLDKFMADLGESFLISFDAPANKRLLDLKVTAKVHGTKVSAPKAIRAGNAAQ</sequence>
<evidence type="ECO:0000256" key="1">
    <source>
        <dbReference type="SAM" id="SignalP"/>
    </source>
</evidence>
<dbReference type="KEGG" id="tsa:AciPR4_2200"/>